<dbReference type="Pfam" id="PF00291">
    <property type="entry name" value="PALP"/>
    <property type="match status" value="1"/>
</dbReference>
<name>A0ABN1LGE3_9ALTE</name>
<evidence type="ECO:0000256" key="3">
    <source>
        <dbReference type="ARBA" id="ARBA00022898"/>
    </source>
</evidence>
<dbReference type="InterPro" id="IPR027278">
    <property type="entry name" value="ACCD_DCysDesulf"/>
</dbReference>
<accession>A0ABN1LGE3</accession>
<evidence type="ECO:0000313" key="5">
    <source>
        <dbReference type="EMBL" id="GAA0855677.1"/>
    </source>
</evidence>
<evidence type="ECO:0000313" key="6">
    <source>
        <dbReference type="Proteomes" id="UP001500359"/>
    </source>
</evidence>
<protein>
    <submittedName>
        <fullName evidence="5">Pyridoxal-phosphate dependent enzyme</fullName>
    </submittedName>
</protein>
<evidence type="ECO:0000256" key="2">
    <source>
        <dbReference type="ARBA" id="ARBA00008639"/>
    </source>
</evidence>
<keyword evidence="6" id="KW-1185">Reference proteome</keyword>
<proteinExistence type="inferred from homology"/>
<dbReference type="Gene3D" id="3.40.50.1100">
    <property type="match status" value="2"/>
</dbReference>
<gene>
    <name evidence="5" type="ORF">GCM10009114_15050</name>
</gene>
<dbReference type="EMBL" id="BAAAFD010000003">
    <property type="protein sequence ID" value="GAA0855677.1"/>
    <property type="molecule type" value="Genomic_DNA"/>
</dbReference>
<evidence type="ECO:0000256" key="1">
    <source>
        <dbReference type="ARBA" id="ARBA00001933"/>
    </source>
</evidence>
<dbReference type="PANTHER" id="PTHR43780">
    <property type="entry name" value="1-AMINOCYCLOPROPANE-1-CARBOXYLATE DEAMINASE-RELATED"/>
    <property type="match status" value="1"/>
</dbReference>
<feature type="domain" description="Tryptophan synthase beta chain-like PALP" evidence="4">
    <location>
        <begin position="34"/>
        <end position="311"/>
    </location>
</feature>
<dbReference type="PANTHER" id="PTHR43780:SF2">
    <property type="entry name" value="1-AMINOCYCLOPROPANE-1-CARBOXYLATE DEAMINASE-RELATED"/>
    <property type="match status" value="1"/>
</dbReference>
<dbReference type="PIRSF" id="PIRSF006278">
    <property type="entry name" value="ACCD_DCysDesulf"/>
    <property type="match status" value="1"/>
</dbReference>
<evidence type="ECO:0000259" key="4">
    <source>
        <dbReference type="Pfam" id="PF00291"/>
    </source>
</evidence>
<keyword evidence="3" id="KW-0663">Pyridoxal phosphate</keyword>
<comment type="caution">
    <text evidence="5">The sequence shown here is derived from an EMBL/GenBank/DDBJ whole genome shotgun (WGS) entry which is preliminary data.</text>
</comment>
<organism evidence="5 6">
    <name type="scientific">Aliiglaciecola litoralis</name>
    <dbReference type="NCBI Taxonomy" id="582857"/>
    <lineage>
        <taxon>Bacteria</taxon>
        <taxon>Pseudomonadati</taxon>
        <taxon>Pseudomonadota</taxon>
        <taxon>Gammaproteobacteria</taxon>
        <taxon>Alteromonadales</taxon>
        <taxon>Alteromonadaceae</taxon>
        <taxon>Aliiglaciecola</taxon>
    </lineage>
</organism>
<dbReference type="Proteomes" id="UP001500359">
    <property type="component" value="Unassembled WGS sequence"/>
</dbReference>
<reference evidence="5 6" key="1">
    <citation type="journal article" date="2019" name="Int. J. Syst. Evol. Microbiol.">
        <title>The Global Catalogue of Microorganisms (GCM) 10K type strain sequencing project: providing services to taxonomists for standard genome sequencing and annotation.</title>
        <authorList>
            <consortium name="The Broad Institute Genomics Platform"/>
            <consortium name="The Broad Institute Genome Sequencing Center for Infectious Disease"/>
            <person name="Wu L."/>
            <person name="Ma J."/>
        </authorList>
    </citation>
    <scope>NUCLEOTIDE SEQUENCE [LARGE SCALE GENOMIC DNA]</scope>
    <source>
        <strain evidence="5 6">JCM 15896</strain>
    </source>
</reference>
<dbReference type="SUPFAM" id="SSF53686">
    <property type="entry name" value="Tryptophan synthase beta subunit-like PLP-dependent enzymes"/>
    <property type="match status" value="1"/>
</dbReference>
<dbReference type="InterPro" id="IPR001926">
    <property type="entry name" value="TrpB-like_PALP"/>
</dbReference>
<sequence>MMPKPVSTEPSWLESQLGICTPSPEQKLEIYCQNQHQVSVWVKRDDLLHPTISGNKWRKLQHALRHIDRTKVHQVISFGGGHSNHLHALSYCCQQLKLPLLAMVRGNYSNSLTPTLNDMINWGTQIEYVDKLTYQQKDQSAFLQKLRMRFPESVIIPEGGSQQQALTGISTMVCELQNSYDVIIAPVASGATLAGLINEQPKHGSDVIGIAVLKGQAYLEKLVERFVPQQSISSNSNFKRKTPNWHIEHDFHHGGYAKSPPDLVNFCQQFMQQTQIPIEPVYSGKLFFAIMQMIETNRFKPHQKILAIHTGGLQGARTNVDTHSNA</sequence>
<dbReference type="InterPro" id="IPR036052">
    <property type="entry name" value="TrpB-like_PALP_sf"/>
</dbReference>
<comment type="similarity">
    <text evidence="2">Belongs to the ACC deaminase/D-cysteine desulfhydrase family.</text>
</comment>
<dbReference type="RefSeq" id="WP_343858285.1">
    <property type="nucleotide sequence ID" value="NZ_BAAAFD010000003.1"/>
</dbReference>
<comment type="cofactor">
    <cofactor evidence="1">
        <name>pyridoxal 5'-phosphate</name>
        <dbReference type="ChEBI" id="CHEBI:597326"/>
    </cofactor>
</comment>